<dbReference type="RefSeq" id="WP_085927135.1">
    <property type="nucleotide sequence ID" value="NZ_BAABSS010000054.1"/>
</dbReference>
<dbReference type="InterPro" id="IPR045642">
    <property type="entry name" value="DUF6406"/>
</dbReference>
<gene>
    <name evidence="1" type="ORF">BG653_05572</name>
    <name evidence="2" type="ORF">CP981_29790</name>
</gene>
<reference evidence="2 4" key="2">
    <citation type="submission" date="2017-09" db="EMBL/GenBank/DDBJ databases">
        <authorList>
            <person name="Lee N."/>
            <person name="Cho B.-K."/>
        </authorList>
    </citation>
    <scope>NUCLEOTIDE SEQUENCE [LARGE SCALE GENOMIC DNA]</scope>
    <source>
        <strain evidence="2 4">ATCC 23948</strain>
    </source>
</reference>
<reference evidence="1 3" key="1">
    <citation type="submission" date="2016-09" db="EMBL/GenBank/DDBJ databases">
        <title>Streptomyces platensis DSM40041, a candidate organism with high potential of specific P450 cytochromes.</title>
        <authorList>
            <person name="Grumaz C."/>
            <person name="Vainshtein Y."/>
            <person name="Kirstahler P."/>
            <person name="Sohn K."/>
        </authorList>
    </citation>
    <scope>NUCLEOTIDE SEQUENCE [LARGE SCALE GENOMIC DNA]</scope>
    <source>
        <strain evidence="1 3">DSM 40041</strain>
    </source>
</reference>
<name>A0AAE6NNR2_STRPT</name>
<dbReference type="Proteomes" id="UP000325458">
    <property type="component" value="Chromosome"/>
</dbReference>
<organism evidence="2 4">
    <name type="scientific">Streptomyces platensis</name>
    <dbReference type="NCBI Taxonomy" id="58346"/>
    <lineage>
        <taxon>Bacteria</taxon>
        <taxon>Bacillati</taxon>
        <taxon>Actinomycetota</taxon>
        <taxon>Actinomycetes</taxon>
        <taxon>Kitasatosporales</taxon>
        <taxon>Streptomycetaceae</taxon>
        <taxon>Streptomyces</taxon>
    </lineage>
</organism>
<protein>
    <submittedName>
        <fullName evidence="2">Uncharacterized protein</fullName>
    </submittedName>
</protein>
<dbReference type="GeneID" id="90927447"/>
<dbReference type="Proteomes" id="UP000194225">
    <property type="component" value="Unassembled WGS sequence"/>
</dbReference>
<keyword evidence="3" id="KW-1185">Reference proteome</keyword>
<dbReference type="EMBL" id="MIGA01000048">
    <property type="protein sequence ID" value="OSY40033.1"/>
    <property type="molecule type" value="Genomic_DNA"/>
</dbReference>
<evidence type="ECO:0000313" key="2">
    <source>
        <dbReference type="EMBL" id="QEV55268.1"/>
    </source>
</evidence>
<dbReference type="EMBL" id="CP023691">
    <property type="protein sequence ID" value="QEV55268.1"/>
    <property type="molecule type" value="Genomic_DNA"/>
</dbReference>
<proteinExistence type="predicted"/>
<sequence>MSSRDIIALWHGIQRRTESARFSVQDINRDSDASVRALLVTVATEVQRHTLRLGETFPVGDETWRLAELTGWPSEDDWTVVLRRVAAAPA</sequence>
<dbReference type="Pfam" id="PF19944">
    <property type="entry name" value="DUF6406"/>
    <property type="match status" value="1"/>
</dbReference>
<accession>A0AAE6NNR2</accession>
<evidence type="ECO:0000313" key="1">
    <source>
        <dbReference type="EMBL" id="OSY40033.1"/>
    </source>
</evidence>
<evidence type="ECO:0000313" key="3">
    <source>
        <dbReference type="Proteomes" id="UP000194225"/>
    </source>
</evidence>
<dbReference type="AlphaFoldDB" id="A0AAE6NNR2"/>
<evidence type="ECO:0000313" key="4">
    <source>
        <dbReference type="Proteomes" id="UP000325458"/>
    </source>
</evidence>
<dbReference type="KEGG" id="spla:CP981_29790"/>